<dbReference type="EMBL" id="ML170167">
    <property type="protein sequence ID" value="TDL24398.1"/>
    <property type="molecule type" value="Genomic_DNA"/>
</dbReference>
<dbReference type="SUPFAM" id="SSF54585">
    <property type="entry name" value="Cdc48 domain 2-like"/>
    <property type="match status" value="1"/>
</dbReference>
<protein>
    <recommendedName>
        <fullName evidence="3">Peroxisomal ATPase PEX1 N-terminal C-lobe domain-containing protein</fullName>
    </recommendedName>
</protein>
<name>A0A4Y7QAY5_9AGAM</name>
<gene>
    <name evidence="4" type="ORF">BD410DRAFT_119913</name>
</gene>
<evidence type="ECO:0000256" key="2">
    <source>
        <dbReference type="ARBA" id="ARBA00022840"/>
    </source>
</evidence>
<dbReference type="OrthoDB" id="2187at2759"/>
<dbReference type="VEuPathDB" id="FungiDB:BD410DRAFT_119913"/>
<dbReference type="Gene3D" id="3.10.330.10">
    <property type="match status" value="1"/>
</dbReference>
<evidence type="ECO:0000313" key="5">
    <source>
        <dbReference type="Proteomes" id="UP000294933"/>
    </source>
</evidence>
<dbReference type="SUPFAM" id="SSF50692">
    <property type="entry name" value="ADC-like"/>
    <property type="match status" value="1"/>
</dbReference>
<dbReference type="Pfam" id="PF09262">
    <property type="entry name" value="PEX-1N"/>
    <property type="match status" value="1"/>
</dbReference>
<dbReference type="InterPro" id="IPR015342">
    <property type="entry name" value="PEX1-N_C-lobe"/>
</dbReference>
<reference evidence="4 5" key="1">
    <citation type="submission" date="2018-06" db="EMBL/GenBank/DDBJ databases">
        <title>A transcriptomic atlas of mushroom development highlights an independent origin of complex multicellularity.</title>
        <authorList>
            <consortium name="DOE Joint Genome Institute"/>
            <person name="Krizsan K."/>
            <person name="Almasi E."/>
            <person name="Merenyi Z."/>
            <person name="Sahu N."/>
            <person name="Viragh M."/>
            <person name="Koszo T."/>
            <person name="Mondo S."/>
            <person name="Kiss B."/>
            <person name="Balint B."/>
            <person name="Kues U."/>
            <person name="Barry K."/>
            <person name="Hegedus J.C."/>
            <person name="Henrissat B."/>
            <person name="Johnson J."/>
            <person name="Lipzen A."/>
            <person name="Ohm R."/>
            <person name="Nagy I."/>
            <person name="Pangilinan J."/>
            <person name="Yan J."/>
            <person name="Xiong Y."/>
            <person name="Grigoriev I.V."/>
            <person name="Hibbett D.S."/>
            <person name="Nagy L.G."/>
        </authorList>
    </citation>
    <scope>NUCLEOTIDE SEQUENCE [LARGE SCALE GENOMIC DNA]</scope>
    <source>
        <strain evidence="4 5">SZMC22713</strain>
    </source>
</reference>
<dbReference type="GO" id="GO:0005777">
    <property type="term" value="C:peroxisome"/>
    <property type="evidence" value="ECO:0007669"/>
    <property type="project" value="InterPro"/>
</dbReference>
<evidence type="ECO:0000256" key="1">
    <source>
        <dbReference type="ARBA" id="ARBA00022741"/>
    </source>
</evidence>
<dbReference type="Proteomes" id="UP000294933">
    <property type="component" value="Unassembled WGS sequence"/>
</dbReference>
<dbReference type="AlphaFoldDB" id="A0A4Y7QAY5"/>
<organism evidence="4 5">
    <name type="scientific">Rickenella mellea</name>
    <dbReference type="NCBI Taxonomy" id="50990"/>
    <lineage>
        <taxon>Eukaryota</taxon>
        <taxon>Fungi</taxon>
        <taxon>Dikarya</taxon>
        <taxon>Basidiomycota</taxon>
        <taxon>Agaricomycotina</taxon>
        <taxon>Agaricomycetes</taxon>
        <taxon>Hymenochaetales</taxon>
        <taxon>Rickenellaceae</taxon>
        <taxon>Rickenella</taxon>
    </lineage>
</organism>
<accession>A0A4Y7QAY5</accession>
<evidence type="ECO:0000259" key="3">
    <source>
        <dbReference type="Pfam" id="PF09262"/>
    </source>
</evidence>
<keyword evidence="1" id="KW-0547">Nucleotide-binding</keyword>
<dbReference type="InterPro" id="IPR009010">
    <property type="entry name" value="Asp_de-COase-like_dom_sf"/>
</dbReference>
<dbReference type="GO" id="GO:0007031">
    <property type="term" value="P:peroxisome organization"/>
    <property type="evidence" value="ECO:0007669"/>
    <property type="project" value="InterPro"/>
</dbReference>
<dbReference type="InterPro" id="IPR029067">
    <property type="entry name" value="CDC48_domain_2-like_sf"/>
</dbReference>
<feature type="domain" description="Peroxisomal ATPase PEX1 N-terminal C-lobe" evidence="3">
    <location>
        <begin position="128"/>
        <end position="181"/>
    </location>
</feature>
<sequence>MPRRARIEYVSLKSSLVNLPISIYGPLVEHSVRPQGLAVHLSLVSSSRTTTANANANNANEKTEAYVGWTGMTSASSLARFKSSTTSGTGSEGLETVEIDPQFASALGFGLGDVVEIGLIHDLKPATSVGTEPLTSDDWEILELHASYVEQNLLAQVRVACVGQEVDVWVLGRTRVRLRVGTWRFHVCVVRLCFA</sequence>
<keyword evidence="2" id="KW-0067">ATP-binding</keyword>
<keyword evidence="5" id="KW-1185">Reference proteome</keyword>
<dbReference type="STRING" id="50990.A0A4Y7QAY5"/>
<dbReference type="GO" id="GO:0005524">
    <property type="term" value="F:ATP binding"/>
    <property type="evidence" value="ECO:0007669"/>
    <property type="project" value="UniProtKB-KW"/>
</dbReference>
<proteinExistence type="predicted"/>
<evidence type="ECO:0000313" key="4">
    <source>
        <dbReference type="EMBL" id="TDL24398.1"/>
    </source>
</evidence>